<proteinExistence type="predicted"/>
<feature type="domain" description="Glucose-6-phosphate dehydrogenase assembly protein OpcA N-terminal" evidence="1">
    <location>
        <begin position="61"/>
        <end position="168"/>
    </location>
</feature>
<dbReference type="PANTHER" id="PTHR38658">
    <property type="entry name" value="OXPP CYCLE PROTEIN OPCA-RELATED"/>
    <property type="match status" value="1"/>
</dbReference>
<evidence type="ECO:0000259" key="1">
    <source>
        <dbReference type="Pfam" id="PF10128"/>
    </source>
</evidence>
<protein>
    <submittedName>
        <fullName evidence="3">Glucose-6-phosphate dehydrogenase assembly protein OpcA</fullName>
    </submittedName>
</protein>
<dbReference type="InterPro" id="IPR004555">
    <property type="entry name" value="G6PDH_assembly_OpcA"/>
</dbReference>
<dbReference type="AlphaFoldDB" id="A0A660L9W5"/>
<comment type="caution">
    <text evidence="3">The sequence shown here is derived from an EMBL/GenBank/DDBJ whole genome shotgun (WGS) entry which is preliminary data.</text>
</comment>
<dbReference type="Pfam" id="PF20171">
    <property type="entry name" value="OpcA_G6PD_C"/>
    <property type="match status" value="1"/>
</dbReference>
<evidence type="ECO:0000259" key="2">
    <source>
        <dbReference type="Pfam" id="PF20171"/>
    </source>
</evidence>
<evidence type="ECO:0000313" key="3">
    <source>
        <dbReference type="EMBL" id="RKQ91176.1"/>
    </source>
</evidence>
<organism evidence="3 4">
    <name type="scientific">Solirubrobacter pauli</name>
    <dbReference type="NCBI Taxonomy" id="166793"/>
    <lineage>
        <taxon>Bacteria</taxon>
        <taxon>Bacillati</taxon>
        <taxon>Actinomycetota</taxon>
        <taxon>Thermoleophilia</taxon>
        <taxon>Solirubrobacterales</taxon>
        <taxon>Solirubrobacteraceae</taxon>
        <taxon>Solirubrobacter</taxon>
    </lineage>
</organism>
<dbReference type="InterPro" id="IPR046802">
    <property type="entry name" value="OpcA_G6PD_C"/>
</dbReference>
<dbReference type="PANTHER" id="PTHR38658:SF1">
    <property type="entry name" value="OXPP CYCLE PROTEIN OPCA-RELATED"/>
    <property type="match status" value="1"/>
</dbReference>
<name>A0A660L9W5_9ACTN</name>
<dbReference type="RefSeq" id="WP_121248566.1">
    <property type="nucleotide sequence ID" value="NZ_RBIL01000001.1"/>
</dbReference>
<feature type="domain" description="Glucose-6-phosphate dehydrogenase assembly protein OpcA C-terminal" evidence="2">
    <location>
        <begin position="177"/>
        <end position="340"/>
    </location>
</feature>
<reference evidence="3 4" key="1">
    <citation type="submission" date="2018-10" db="EMBL/GenBank/DDBJ databases">
        <title>Genomic Encyclopedia of Archaeal and Bacterial Type Strains, Phase II (KMG-II): from individual species to whole genera.</title>
        <authorList>
            <person name="Goeker M."/>
        </authorList>
    </citation>
    <scope>NUCLEOTIDE SEQUENCE [LARGE SCALE GENOMIC DNA]</scope>
    <source>
        <strain evidence="3 4">DSM 14954</strain>
    </source>
</reference>
<accession>A0A660L9W5</accession>
<keyword evidence="4" id="KW-1185">Reference proteome</keyword>
<dbReference type="InterPro" id="IPR046801">
    <property type="entry name" value="OpcA_G6PD_N"/>
</dbReference>
<sequence>MEDLWREDDTTPGRIEAALRNMFIARHKEERAYVPARVMNMVVIADREFRGEVENRLQRVGRFHPSRLLLVLVDPGRTRLAASVRVGTVDAPKSGSISVGRERVSLLVGEKHLKKLDTILDPLVVTDLATMVWSPHGYPEAVDELRKLAQITLIDSQDEQDVERALLRADSLTDDTYVVDLAWLRSTPWRERVAAAFDSPRRRPDLKAISAVTVRHREDSLASGVLFCGWLASRLGWEPGPLSAGRGRWTGTAHTRRQDIKLTLEPVEMSSPGLAGVTIELANGQAMALDRSPGGLRAMRRDRDGTERAWTVMGASRGEGGILGEGVRQALLRDPTYRPALKSAEAMVV</sequence>
<dbReference type="Pfam" id="PF10128">
    <property type="entry name" value="OpcA_G6PD_assem"/>
    <property type="match status" value="1"/>
</dbReference>
<dbReference type="Proteomes" id="UP000278962">
    <property type="component" value="Unassembled WGS sequence"/>
</dbReference>
<gene>
    <name evidence="3" type="ORF">C8N24_0996</name>
</gene>
<dbReference type="OrthoDB" id="128564at2"/>
<evidence type="ECO:0000313" key="4">
    <source>
        <dbReference type="Proteomes" id="UP000278962"/>
    </source>
</evidence>
<dbReference type="EMBL" id="RBIL01000001">
    <property type="protein sequence ID" value="RKQ91176.1"/>
    <property type="molecule type" value="Genomic_DNA"/>
</dbReference>